<evidence type="ECO:0000256" key="2">
    <source>
        <dbReference type="ARBA" id="ARBA00022801"/>
    </source>
</evidence>
<proteinExistence type="predicted"/>
<dbReference type="PANTHER" id="PTHR43309:SF5">
    <property type="entry name" value="5-OXOPROLINASE SUBUNIT C"/>
    <property type="match status" value="1"/>
</dbReference>
<dbReference type="RefSeq" id="WP_187431471.1">
    <property type="nucleotide sequence ID" value="NZ_CP143423.1"/>
</dbReference>
<dbReference type="InterPro" id="IPR052708">
    <property type="entry name" value="PxpC"/>
</dbReference>
<reference evidence="6" key="2">
    <citation type="submission" date="2024-01" db="EMBL/GenBank/DDBJ databases">
        <title>Roseobacter fucihabitans sp. nov., isolated from the brown alga Fucus spiralis.</title>
        <authorList>
            <person name="Hahnke S."/>
            <person name="Berger M."/>
            <person name="Schlingloff A."/>
            <person name="Athale I."/>
            <person name="Neumann-Schaal M."/>
            <person name="Adenaya A."/>
            <person name="Poehlein A."/>
            <person name="Daniel R."/>
            <person name="Pertersen J."/>
            <person name="Brinkhoff T."/>
        </authorList>
    </citation>
    <scope>NUCLEOTIDE SEQUENCE [LARGE SCALE GENOMIC DNA]</scope>
    <source>
        <strain evidence="6">B14</strain>
    </source>
</reference>
<feature type="domain" description="Carboxyltransferase" evidence="4">
    <location>
        <begin position="26"/>
        <end position="301"/>
    </location>
</feature>
<dbReference type="EC" id="3.5.2.9" evidence="5"/>
<dbReference type="SMART" id="SM00797">
    <property type="entry name" value="AHS2"/>
    <property type="match status" value="1"/>
</dbReference>
<keyword evidence="3" id="KW-0067">ATP-binding</keyword>
<dbReference type="GO" id="GO:0017168">
    <property type="term" value="F:5-oxoprolinase (ATP-hydrolyzing) activity"/>
    <property type="evidence" value="ECO:0007669"/>
    <property type="project" value="UniProtKB-EC"/>
</dbReference>
<dbReference type="Proteomes" id="UP001318682">
    <property type="component" value="Chromosome"/>
</dbReference>
<evidence type="ECO:0000313" key="6">
    <source>
        <dbReference type="Proteomes" id="UP001318682"/>
    </source>
</evidence>
<dbReference type="PANTHER" id="PTHR43309">
    <property type="entry name" value="5-OXOPROLINASE SUBUNIT C"/>
    <property type="match status" value="1"/>
</dbReference>
<sequence>MTAHLKVMSAGPSMSIQDLGREGHLAYGLTRGGAADRLALHEGAALLGQSAACAAIEMVGIGGTFEATADTVIALTGARMVATLEGAPLVWHACHSLPAGAKLVIGGVQSGNYGYLHIAGGFDTPRHMGARASHLNAQIGAPLQRGDALAFDPTKSARAGYFLSPDNRLQGGVIRVITSFQSDHFSSETRERFARTAFRRDPRGNRQGVRMDTDAPGFYAEGGLSIVSEVITTGDIQVAGDGAPYVLMCESQTTGGYPRIGTVIPSDLPKVAQAPVGGAIRFEFISHDAAIDIEKRARREIKSLSSQAQPLVRDPHDIADLLSYQLISGAVSASADPFAR</sequence>
<dbReference type="Gene3D" id="2.40.100.10">
    <property type="entry name" value="Cyclophilin-like"/>
    <property type="match status" value="1"/>
</dbReference>
<dbReference type="SUPFAM" id="SSF50891">
    <property type="entry name" value="Cyclophilin-like"/>
    <property type="match status" value="1"/>
</dbReference>
<reference evidence="5 6" key="1">
    <citation type="submission" date="2015-07" db="EMBL/GenBank/DDBJ databases">
        <authorList>
            <person name="Voget S."/>
            <person name="Dogs M."/>
            <person name="Brinkhoff T.H."/>
            <person name="Daniel R."/>
        </authorList>
    </citation>
    <scope>NUCLEOTIDE SEQUENCE [LARGE SCALE GENOMIC DNA]</scope>
    <source>
        <strain evidence="5 6">B14</strain>
    </source>
</reference>
<keyword evidence="6" id="KW-1185">Reference proteome</keyword>
<name>A0ABZ2BXR3_9RHOB</name>
<evidence type="ECO:0000256" key="3">
    <source>
        <dbReference type="ARBA" id="ARBA00022840"/>
    </source>
</evidence>
<dbReference type="Pfam" id="PF02626">
    <property type="entry name" value="CT_A_B"/>
    <property type="match status" value="1"/>
</dbReference>
<accession>A0ABZ2BXR3</accession>
<evidence type="ECO:0000313" key="5">
    <source>
        <dbReference type="EMBL" id="WVX50747.1"/>
    </source>
</evidence>
<keyword evidence="1" id="KW-0547">Nucleotide-binding</keyword>
<dbReference type="InterPro" id="IPR003778">
    <property type="entry name" value="CT_A_B"/>
</dbReference>
<dbReference type="InterPro" id="IPR029000">
    <property type="entry name" value="Cyclophilin-like_dom_sf"/>
</dbReference>
<gene>
    <name evidence="5" type="primary">pxpC</name>
    <name evidence="5" type="ORF">ROLI_038470</name>
</gene>
<dbReference type="EMBL" id="CP143423">
    <property type="protein sequence ID" value="WVX50747.1"/>
    <property type="molecule type" value="Genomic_DNA"/>
</dbReference>
<keyword evidence="2 5" id="KW-0378">Hydrolase</keyword>
<protein>
    <submittedName>
        <fullName evidence="5">5-oxoprolinase subunit C</fullName>
        <ecNumber evidence="5">3.5.2.9</ecNumber>
    </submittedName>
</protein>
<evidence type="ECO:0000259" key="4">
    <source>
        <dbReference type="SMART" id="SM00797"/>
    </source>
</evidence>
<organism evidence="5 6">
    <name type="scientific">Roseobacter fucihabitans</name>
    <dbReference type="NCBI Taxonomy" id="1537242"/>
    <lineage>
        <taxon>Bacteria</taxon>
        <taxon>Pseudomonadati</taxon>
        <taxon>Pseudomonadota</taxon>
        <taxon>Alphaproteobacteria</taxon>
        <taxon>Rhodobacterales</taxon>
        <taxon>Roseobacteraceae</taxon>
        <taxon>Roseobacter</taxon>
    </lineage>
</organism>
<evidence type="ECO:0000256" key="1">
    <source>
        <dbReference type="ARBA" id="ARBA00022741"/>
    </source>
</evidence>